<dbReference type="EMBL" id="JAYLVJ010000073">
    <property type="protein sequence ID" value="MEO1759285.1"/>
    <property type="molecule type" value="Genomic_DNA"/>
</dbReference>
<gene>
    <name evidence="2" type="ORF">VOI32_35940</name>
</gene>
<dbReference type="RefSeq" id="WP_167538911.1">
    <property type="nucleotide sequence ID" value="NZ_JAKUCO010000070.1"/>
</dbReference>
<comment type="caution">
    <text evidence="2">The sequence shown here is derived from an EMBL/GenBank/DDBJ whole genome shotgun (WGS) entry which is preliminary data.</text>
</comment>
<reference evidence="2 3" key="1">
    <citation type="submission" date="2024-01" db="EMBL/GenBank/DDBJ databases">
        <title>The diversity of rhizobia nodulating Mimosa spp. in eleven states of Brazil covering several biomes is determined by host plant, location, and edaphic factors.</title>
        <authorList>
            <person name="Rouws L."/>
            <person name="Barauna A."/>
            <person name="Beukes C."/>
            <person name="De Faria S.M."/>
            <person name="Gross E."/>
            <person name="Dos Reis Junior F.B."/>
            <person name="Simon M."/>
            <person name="Maluk M."/>
            <person name="Odee D.W."/>
            <person name="Kenicer G."/>
            <person name="Young J.P.W."/>
            <person name="Reis V.M."/>
            <person name="Zilli J."/>
            <person name="James E.K."/>
        </authorList>
    </citation>
    <scope>NUCLEOTIDE SEQUENCE [LARGE SCALE GENOMIC DNA]</scope>
    <source>
        <strain evidence="2 3">JHI1651</strain>
    </source>
</reference>
<proteinExistence type="predicted"/>
<keyword evidence="3" id="KW-1185">Reference proteome</keyword>
<evidence type="ECO:0000313" key="3">
    <source>
        <dbReference type="Proteomes" id="UP001462961"/>
    </source>
</evidence>
<protein>
    <submittedName>
        <fullName evidence="2">Uncharacterized protein</fullName>
    </submittedName>
</protein>
<feature type="compositionally biased region" description="Polar residues" evidence="1">
    <location>
        <begin position="1"/>
        <end position="10"/>
    </location>
</feature>
<accession>A0ABV0E793</accession>
<organism evidence="2 3">
    <name type="scientific">Paraburkholderia caribensis</name>
    <dbReference type="NCBI Taxonomy" id="75105"/>
    <lineage>
        <taxon>Bacteria</taxon>
        <taxon>Pseudomonadati</taxon>
        <taxon>Pseudomonadota</taxon>
        <taxon>Betaproteobacteria</taxon>
        <taxon>Burkholderiales</taxon>
        <taxon>Burkholderiaceae</taxon>
        <taxon>Paraburkholderia</taxon>
    </lineage>
</organism>
<evidence type="ECO:0000256" key="1">
    <source>
        <dbReference type="SAM" id="MobiDB-lite"/>
    </source>
</evidence>
<evidence type="ECO:0000313" key="2">
    <source>
        <dbReference type="EMBL" id="MEO1759285.1"/>
    </source>
</evidence>
<feature type="region of interest" description="Disordered" evidence="1">
    <location>
        <begin position="1"/>
        <end position="22"/>
    </location>
</feature>
<name>A0ABV0E793_9BURK</name>
<sequence>MTNRDGQLNNPAAAPADRQRDAHRAIADAWLRHAIDGIRQMHGNEDARREVATRIF</sequence>
<dbReference type="Proteomes" id="UP001462961">
    <property type="component" value="Unassembled WGS sequence"/>
</dbReference>